<gene>
    <name evidence="2" type="ORF">DDZ16_18095</name>
</gene>
<evidence type="ECO:0000313" key="2">
    <source>
        <dbReference type="EMBL" id="PWD97983.1"/>
    </source>
</evidence>
<dbReference type="OrthoDB" id="678784at2"/>
<dbReference type="EMBL" id="QEWP01000021">
    <property type="protein sequence ID" value="PWD97983.1"/>
    <property type="molecule type" value="Genomic_DNA"/>
</dbReference>
<keyword evidence="3" id="KW-1185">Reference proteome</keyword>
<dbReference type="Pfam" id="PF14129">
    <property type="entry name" value="DUF4296"/>
    <property type="match status" value="1"/>
</dbReference>
<dbReference type="InterPro" id="IPR025381">
    <property type="entry name" value="DUF4296"/>
</dbReference>
<proteinExistence type="predicted"/>
<organism evidence="2 3">
    <name type="scientific">Marinilabilia rubra</name>
    <dbReference type="NCBI Taxonomy" id="2162893"/>
    <lineage>
        <taxon>Bacteria</taxon>
        <taxon>Pseudomonadati</taxon>
        <taxon>Bacteroidota</taxon>
        <taxon>Bacteroidia</taxon>
        <taxon>Marinilabiliales</taxon>
        <taxon>Marinilabiliaceae</taxon>
        <taxon>Marinilabilia</taxon>
    </lineage>
</organism>
<feature type="domain" description="DUF4296" evidence="1">
    <location>
        <begin position="34"/>
        <end position="121"/>
    </location>
</feature>
<dbReference type="AlphaFoldDB" id="A0A2U2B4K2"/>
<evidence type="ECO:0000313" key="3">
    <source>
        <dbReference type="Proteomes" id="UP000244956"/>
    </source>
</evidence>
<protein>
    <submittedName>
        <fullName evidence="2">DUF4296 domain-containing protein</fullName>
    </submittedName>
</protein>
<reference evidence="2 3" key="1">
    <citation type="submission" date="2018-05" db="EMBL/GenBank/DDBJ databases">
        <title>Marinilabilia rubrum sp. nov., isolated from saltern sediment.</title>
        <authorList>
            <person name="Zhang R."/>
        </authorList>
    </citation>
    <scope>NUCLEOTIDE SEQUENCE [LARGE SCALE GENOMIC DNA]</scope>
    <source>
        <strain evidence="2 3">WTE16</strain>
    </source>
</reference>
<evidence type="ECO:0000259" key="1">
    <source>
        <dbReference type="Pfam" id="PF14129"/>
    </source>
</evidence>
<dbReference type="PROSITE" id="PS51257">
    <property type="entry name" value="PROKAR_LIPOPROTEIN"/>
    <property type="match status" value="1"/>
</dbReference>
<name>A0A2U2B4K2_9BACT</name>
<sequence>MLSFFSKYISRLLLLGTGVMIFVLQGCDPQESVPKEYPDKEEMASILADLYWTESVISNNNRGPLSEDMGEDRIPGYYRTVLDKYDLTAEGFDSIRQWYASHPYHYQDVYQQTIEILSKREADFNKRLKEQKAKEDTTNILKDLWVKERTLRVTPGDTANLRLPFEVSVDSLVSGNVRLTSFYKFLRADMTRNAHVEMISMYSDSTMDTISYDLEKAFKNKSFSISQPIDTADTVIQISGFLFDHDSTERAAIEFSKIKLEHFELKEDSVISIDHKDLPKLKKIEIR</sequence>
<comment type="caution">
    <text evidence="2">The sequence shown here is derived from an EMBL/GenBank/DDBJ whole genome shotgun (WGS) entry which is preliminary data.</text>
</comment>
<dbReference type="RefSeq" id="WP_146192260.1">
    <property type="nucleotide sequence ID" value="NZ_QEWP01000021.1"/>
</dbReference>
<accession>A0A2U2B4K2</accession>
<dbReference type="Proteomes" id="UP000244956">
    <property type="component" value="Unassembled WGS sequence"/>
</dbReference>